<gene>
    <name evidence="1" type="ORF">IB211_01918c</name>
</gene>
<dbReference type="KEGG" id="ibu:IB211_01918c"/>
<keyword evidence="2" id="KW-1185">Reference proteome</keyword>
<protein>
    <submittedName>
        <fullName evidence="1">Uncharacterized protein</fullName>
    </submittedName>
</protein>
<name>A0A0S2W4Q5_9FIRM</name>
<sequence length="83" mass="9489">MEQIKTIPSDLWTRRGKVIVTENLKQWRKSPGLAVVLHELNRCVVECELVGNVTYDVRLYKAVRAYLRSESFAITGAPCIVKK</sequence>
<organism evidence="1 2">
    <name type="scientific">Intestinimonas butyriciproducens</name>
    <dbReference type="NCBI Taxonomy" id="1297617"/>
    <lineage>
        <taxon>Bacteria</taxon>
        <taxon>Bacillati</taxon>
        <taxon>Bacillota</taxon>
        <taxon>Clostridia</taxon>
        <taxon>Eubacteriales</taxon>
        <taxon>Intestinimonas</taxon>
    </lineage>
</organism>
<evidence type="ECO:0000313" key="1">
    <source>
        <dbReference type="EMBL" id="ALP94309.1"/>
    </source>
</evidence>
<proteinExistence type="predicted"/>
<dbReference type="AlphaFoldDB" id="A0A0S2W4Q5"/>
<reference evidence="2" key="2">
    <citation type="submission" date="2015-04" db="EMBL/GenBank/DDBJ databases">
        <title>A butyrogenic pathway from the amino acid lysine in a human gut commensal.</title>
        <authorList>
            <person name="de Vos W.M."/>
            <person name="Bui N.T.P."/>
            <person name="Plugge C.M."/>
            <person name="Ritari J."/>
        </authorList>
    </citation>
    <scope>NUCLEOTIDE SEQUENCE [LARGE SCALE GENOMIC DNA]</scope>
    <source>
        <strain evidence="2">AF211</strain>
    </source>
</reference>
<dbReference type="EMBL" id="CP011307">
    <property type="protein sequence ID" value="ALP94309.1"/>
    <property type="molecule type" value="Genomic_DNA"/>
</dbReference>
<dbReference type="Proteomes" id="UP000064844">
    <property type="component" value="Chromosome"/>
</dbReference>
<dbReference type="RefSeq" id="WP_058117876.1">
    <property type="nucleotide sequence ID" value="NZ_CP011307.1"/>
</dbReference>
<accession>A0A0S2W4Q5</accession>
<dbReference type="STRING" id="1297617.IB211_01918c"/>
<reference evidence="1 2" key="1">
    <citation type="journal article" date="2015" name="Nat. Commun.">
        <title>Production of butyrate from lysine and the Amadori product fructoselysine by a human gut commensal.</title>
        <authorList>
            <person name="Bui T.P."/>
            <person name="Ritari J."/>
            <person name="Boeren S."/>
            <person name="de Waard P."/>
            <person name="Plugge C.M."/>
            <person name="de Vos W.M."/>
        </authorList>
    </citation>
    <scope>NUCLEOTIDE SEQUENCE [LARGE SCALE GENOMIC DNA]</scope>
    <source>
        <strain evidence="1 2">AF211</strain>
    </source>
</reference>
<evidence type="ECO:0000313" key="2">
    <source>
        <dbReference type="Proteomes" id="UP000064844"/>
    </source>
</evidence>